<dbReference type="OrthoDB" id="10031759at2759"/>
<dbReference type="EMBL" id="UZAN01041522">
    <property type="protein sequence ID" value="VDP73298.1"/>
    <property type="molecule type" value="Genomic_DNA"/>
</dbReference>
<dbReference type="AlphaFoldDB" id="A0A183ACI0"/>
<keyword evidence="3" id="KW-1185">Reference proteome</keyword>
<reference evidence="4" key="1">
    <citation type="submission" date="2016-06" db="UniProtKB">
        <authorList>
            <consortium name="WormBaseParasite"/>
        </authorList>
    </citation>
    <scope>IDENTIFICATION</scope>
</reference>
<accession>A0A183ACI0</accession>
<evidence type="ECO:0000313" key="2">
    <source>
        <dbReference type="EMBL" id="VDP73298.1"/>
    </source>
</evidence>
<evidence type="ECO:0000256" key="1">
    <source>
        <dbReference type="SAM" id="Coils"/>
    </source>
</evidence>
<protein>
    <submittedName>
        <fullName evidence="4">DUF4201 domain-containing protein</fullName>
    </submittedName>
</protein>
<feature type="coiled-coil region" evidence="1">
    <location>
        <begin position="6"/>
        <end position="40"/>
    </location>
</feature>
<feature type="coiled-coil region" evidence="1">
    <location>
        <begin position="128"/>
        <end position="176"/>
    </location>
</feature>
<evidence type="ECO:0000313" key="4">
    <source>
        <dbReference type="WBParaSite" id="ECPE_0000467701-mRNA-1"/>
    </source>
</evidence>
<name>A0A183ACI0_9TREM</name>
<organism evidence="4">
    <name type="scientific">Echinostoma caproni</name>
    <dbReference type="NCBI Taxonomy" id="27848"/>
    <lineage>
        <taxon>Eukaryota</taxon>
        <taxon>Metazoa</taxon>
        <taxon>Spiralia</taxon>
        <taxon>Lophotrochozoa</taxon>
        <taxon>Platyhelminthes</taxon>
        <taxon>Trematoda</taxon>
        <taxon>Digenea</taxon>
        <taxon>Plagiorchiida</taxon>
        <taxon>Echinostomata</taxon>
        <taxon>Echinostomatoidea</taxon>
        <taxon>Echinostomatidae</taxon>
        <taxon>Echinostoma</taxon>
    </lineage>
</organism>
<feature type="coiled-coil region" evidence="1">
    <location>
        <begin position="223"/>
        <end position="250"/>
    </location>
</feature>
<keyword evidence="1" id="KW-0175">Coiled coil</keyword>
<evidence type="ECO:0000313" key="3">
    <source>
        <dbReference type="Proteomes" id="UP000272942"/>
    </source>
</evidence>
<reference evidence="2 3" key="2">
    <citation type="submission" date="2018-11" db="EMBL/GenBank/DDBJ databases">
        <authorList>
            <consortium name="Pathogen Informatics"/>
        </authorList>
    </citation>
    <scope>NUCLEOTIDE SEQUENCE [LARGE SCALE GENOMIC DNA]</scope>
    <source>
        <strain evidence="2 3">Egypt</strain>
    </source>
</reference>
<proteinExistence type="predicted"/>
<dbReference type="Proteomes" id="UP000272942">
    <property type="component" value="Unassembled WGS sequence"/>
</dbReference>
<sequence length="421" mass="48051">MNEGEIAEHKANLEKLLAEIDALQATSDRLTKELSDLSVSFVDSSAAPLPKSTKCDEVSANVNKINDALNKERIEKRRRIVKIESDLSGCIPSSEMQFSRPSNPRLYKETLTAWDDANAQLQFTSSKLAKQRAMLRDLHSQQEQLTQDVKKTNAELDIANAQKTLLESQLEEMEKFHSARMAGLHEAIKQIKQLNDEIETSHEYTVATTAQVESLRLEREDKRVTLRDQINVSQQQLNNTEDRVIQAEAEIEQETPGCEALKQLMVKRTTFYEKLRQQQARTFIEVEEILHELSLDVKSLTQQINRKSVDIRSLSQTLSEAENKLAAKVSKNTSVLSADANELHEREKHIYITGCRLKTVRIENARLMWGIRNQEEIMRSVCSDWERILRKKSKVRRVVGELHSKGGVFDAKKLTCPAVCE</sequence>
<feature type="coiled-coil region" evidence="1">
    <location>
        <begin position="304"/>
        <end position="331"/>
    </location>
</feature>
<dbReference type="WBParaSite" id="ECPE_0000467701-mRNA-1">
    <property type="protein sequence ID" value="ECPE_0000467701-mRNA-1"/>
    <property type="gene ID" value="ECPE_0000467701"/>
</dbReference>
<gene>
    <name evidence="2" type="ORF">ECPE_LOCUS4665</name>
</gene>